<evidence type="ECO:0000256" key="1">
    <source>
        <dbReference type="ARBA" id="ARBA00005254"/>
    </source>
</evidence>
<dbReference type="Proteomes" id="UP000248975">
    <property type="component" value="Unassembled WGS sequence"/>
</dbReference>
<keyword evidence="2" id="KW-0443">Lipid metabolism</keyword>
<name>A0A2W5TZ72_CERSP</name>
<dbReference type="GO" id="GO:0016829">
    <property type="term" value="F:lyase activity"/>
    <property type="evidence" value="ECO:0007669"/>
    <property type="project" value="UniProtKB-KW"/>
</dbReference>
<proteinExistence type="inferred from homology"/>
<comment type="caution">
    <text evidence="5">The sequence shown here is derived from an EMBL/GenBank/DDBJ whole genome shotgun (WGS) entry which is preliminary data.</text>
</comment>
<evidence type="ECO:0000256" key="4">
    <source>
        <dbReference type="RuleBase" id="RU003707"/>
    </source>
</evidence>
<gene>
    <name evidence="5" type="ORF">DI533_16800</name>
</gene>
<sequence>MPTEYETIRVEITETGIAHIHLNRPRVLNAINSVLMREVTEVVQALQHDPAIRCFILSGEGRSFSAGFDLKESAAAGDRTVSDWRRVLEADFDFVMQFWDCPKPTISAIHGHCIGGGLELAVACDIAIADETAIFGEPEVRFGSGIVAMVLPWMVGPKHAKDMLLTGNDQTTATRAAEIGLVTETVATGRHVERAFEKAQEIVSAAPLSVELTKRAINRSFDMRGMRMALVAAVETDIVIETSGGPERAEFDRIRKEQGLKAAIEWRNGR</sequence>
<dbReference type="InterPro" id="IPR001753">
    <property type="entry name" value="Enoyl-CoA_hydra/iso"/>
</dbReference>
<evidence type="ECO:0000313" key="5">
    <source>
        <dbReference type="EMBL" id="PZQ96103.1"/>
    </source>
</evidence>
<dbReference type="Pfam" id="PF00378">
    <property type="entry name" value="ECH_1"/>
    <property type="match status" value="1"/>
</dbReference>
<dbReference type="CDD" id="cd06558">
    <property type="entry name" value="crotonase-like"/>
    <property type="match status" value="1"/>
</dbReference>
<accession>A0A2W5TZ72</accession>
<evidence type="ECO:0000256" key="2">
    <source>
        <dbReference type="ARBA" id="ARBA00023098"/>
    </source>
</evidence>
<dbReference type="PANTHER" id="PTHR11941">
    <property type="entry name" value="ENOYL-COA HYDRATASE-RELATED"/>
    <property type="match status" value="1"/>
</dbReference>
<dbReference type="SUPFAM" id="SSF52096">
    <property type="entry name" value="ClpP/crotonase"/>
    <property type="match status" value="1"/>
</dbReference>
<organism evidence="5 6">
    <name type="scientific">Cereibacter sphaeroides</name>
    <name type="common">Rhodobacter sphaeroides</name>
    <dbReference type="NCBI Taxonomy" id="1063"/>
    <lineage>
        <taxon>Bacteria</taxon>
        <taxon>Pseudomonadati</taxon>
        <taxon>Pseudomonadota</taxon>
        <taxon>Alphaproteobacteria</taxon>
        <taxon>Rhodobacterales</taxon>
        <taxon>Paracoccaceae</taxon>
        <taxon>Cereibacter</taxon>
    </lineage>
</organism>
<dbReference type="PROSITE" id="PS00166">
    <property type="entry name" value="ENOYL_COA_HYDRATASE"/>
    <property type="match status" value="1"/>
</dbReference>
<dbReference type="GO" id="GO:0006635">
    <property type="term" value="P:fatty acid beta-oxidation"/>
    <property type="evidence" value="ECO:0007669"/>
    <property type="project" value="TreeGrafter"/>
</dbReference>
<evidence type="ECO:0000256" key="3">
    <source>
        <dbReference type="ARBA" id="ARBA00023239"/>
    </source>
</evidence>
<comment type="similarity">
    <text evidence="1 4">Belongs to the enoyl-CoA hydratase/isomerase family.</text>
</comment>
<dbReference type="AlphaFoldDB" id="A0A2W5TZ72"/>
<dbReference type="EMBL" id="QFQS01000004">
    <property type="protein sequence ID" value="PZQ96103.1"/>
    <property type="molecule type" value="Genomic_DNA"/>
</dbReference>
<dbReference type="InterPro" id="IPR029045">
    <property type="entry name" value="ClpP/crotonase-like_dom_sf"/>
</dbReference>
<evidence type="ECO:0000313" key="6">
    <source>
        <dbReference type="Proteomes" id="UP000248975"/>
    </source>
</evidence>
<reference evidence="5 6" key="1">
    <citation type="submission" date="2017-08" db="EMBL/GenBank/DDBJ databases">
        <title>Infants hospitalized years apart are colonized by the same room-sourced microbial strains.</title>
        <authorList>
            <person name="Brooks B."/>
            <person name="Olm M.R."/>
            <person name="Firek B.A."/>
            <person name="Baker R."/>
            <person name="Thomas B.C."/>
            <person name="Morowitz M.J."/>
            <person name="Banfield J.F."/>
        </authorList>
    </citation>
    <scope>NUCLEOTIDE SEQUENCE [LARGE SCALE GENOMIC DNA]</scope>
    <source>
        <strain evidence="5">S2_003_000_R2_11</strain>
    </source>
</reference>
<dbReference type="PANTHER" id="PTHR11941:SF169">
    <property type="entry name" value="(7AS)-7A-METHYL-1,5-DIOXO-2,3,5,6,7,7A-HEXAHYDRO-1H-INDENE-CARBOXYL-COA HYDROLASE"/>
    <property type="match status" value="1"/>
</dbReference>
<protein>
    <submittedName>
        <fullName evidence="5">Enoyl-CoA hydratase</fullName>
    </submittedName>
</protein>
<dbReference type="InterPro" id="IPR018376">
    <property type="entry name" value="Enoyl-CoA_hyd/isom_CS"/>
</dbReference>
<keyword evidence="3" id="KW-0456">Lyase</keyword>
<dbReference type="Gene3D" id="3.90.226.10">
    <property type="entry name" value="2-enoyl-CoA Hydratase, Chain A, domain 1"/>
    <property type="match status" value="1"/>
</dbReference>